<evidence type="ECO:0000313" key="1">
    <source>
        <dbReference type="EMBL" id="EIG25276.1"/>
    </source>
</evidence>
<dbReference type="AlphaFoldDB" id="I2NHG5"/>
<protein>
    <submittedName>
        <fullName evidence="1">Uncharacterized protein</fullName>
    </submittedName>
</protein>
<gene>
    <name evidence="1" type="ORF">HMPREF1051_2655</name>
</gene>
<evidence type="ECO:0000313" key="2">
    <source>
        <dbReference type="Proteomes" id="UP000004473"/>
    </source>
</evidence>
<sequence length="37" mass="4563">MFRGSRQVCFWGCWVSWECEKGRLKTILRFQTTFEFV</sequence>
<accession>I2NHG5</accession>
<dbReference type="EMBL" id="AJMT01000177">
    <property type="protein sequence ID" value="EIG25276.1"/>
    <property type="molecule type" value="Genomic_DNA"/>
</dbReference>
<proteinExistence type="predicted"/>
<name>I2NHG5_NEISI</name>
<comment type="caution">
    <text evidence="1">The sequence shown here is derived from an EMBL/GenBank/DDBJ whole genome shotgun (WGS) entry which is preliminary data.</text>
</comment>
<reference evidence="1 2" key="1">
    <citation type="submission" date="2012-04" db="EMBL/GenBank/DDBJ databases">
        <authorList>
            <person name="Harkins D.M."/>
            <person name="Madupu R."/>
            <person name="Durkin A.S."/>
            <person name="Torralba M."/>
            <person name="Methe B."/>
            <person name="Sutton G.G."/>
            <person name="Nelson K.E."/>
        </authorList>
    </citation>
    <scope>NUCLEOTIDE SEQUENCE [LARGE SCALE GENOMIC DNA]</scope>
    <source>
        <strain evidence="1 2">VK64</strain>
    </source>
</reference>
<dbReference type="PATRIC" id="fig|1095748.3.peg.2231"/>
<dbReference type="Proteomes" id="UP000004473">
    <property type="component" value="Unassembled WGS sequence"/>
</dbReference>
<organism evidence="1 2">
    <name type="scientific">Neisseria sicca VK64</name>
    <dbReference type="NCBI Taxonomy" id="1095748"/>
    <lineage>
        <taxon>Bacteria</taxon>
        <taxon>Pseudomonadati</taxon>
        <taxon>Pseudomonadota</taxon>
        <taxon>Betaproteobacteria</taxon>
        <taxon>Neisseriales</taxon>
        <taxon>Neisseriaceae</taxon>
        <taxon>Neisseria</taxon>
    </lineage>
</organism>